<evidence type="ECO:0000256" key="2">
    <source>
        <dbReference type="SAM" id="Phobius"/>
    </source>
</evidence>
<feature type="compositionally biased region" description="Polar residues" evidence="1">
    <location>
        <begin position="190"/>
        <end position="200"/>
    </location>
</feature>
<dbReference type="EMBL" id="JAWDGP010005587">
    <property type="protein sequence ID" value="KAK3755816.1"/>
    <property type="molecule type" value="Genomic_DNA"/>
</dbReference>
<reference evidence="3" key="1">
    <citation type="journal article" date="2023" name="G3 (Bethesda)">
        <title>A reference genome for the long-term kleptoplast-retaining sea slug Elysia crispata morphotype clarki.</title>
        <authorList>
            <person name="Eastman K.E."/>
            <person name="Pendleton A.L."/>
            <person name="Shaikh M.A."/>
            <person name="Suttiyut T."/>
            <person name="Ogas R."/>
            <person name="Tomko P."/>
            <person name="Gavelis G."/>
            <person name="Widhalm J.R."/>
            <person name="Wisecaver J.H."/>
        </authorList>
    </citation>
    <scope>NUCLEOTIDE SEQUENCE</scope>
    <source>
        <strain evidence="3">ECLA1</strain>
    </source>
</reference>
<protein>
    <submittedName>
        <fullName evidence="3">Uncharacterized protein</fullName>
    </submittedName>
</protein>
<dbReference type="AlphaFoldDB" id="A0AAE0YS32"/>
<comment type="caution">
    <text evidence="3">The sequence shown here is derived from an EMBL/GenBank/DDBJ whole genome shotgun (WGS) entry which is preliminary data.</text>
</comment>
<dbReference type="Proteomes" id="UP001283361">
    <property type="component" value="Unassembled WGS sequence"/>
</dbReference>
<keyword evidence="4" id="KW-1185">Reference proteome</keyword>
<gene>
    <name evidence="3" type="ORF">RRG08_010419</name>
</gene>
<accession>A0AAE0YS32</accession>
<feature type="region of interest" description="Disordered" evidence="1">
    <location>
        <begin position="121"/>
        <end position="200"/>
    </location>
</feature>
<organism evidence="3 4">
    <name type="scientific">Elysia crispata</name>
    <name type="common">lettuce slug</name>
    <dbReference type="NCBI Taxonomy" id="231223"/>
    <lineage>
        <taxon>Eukaryota</taxon>
        <taxon>Metazoa</taxon>
        <taxon>Spiralia</taxon>
        <taxon>Lophotrochozoa</taxon>
        <taxon>Mollusca</taxon>
        <taxon>Gastropoda</taxon>
        <taxon>Heterobranchia</taxon>
        <taxon>Euthyneura</taxon>
        <taxon>Panpulmonata</taxon>
        <taxon>Sacoglossa</taxon>
        <taxon>Placobranchoidea</taxon>
        <taxon>Plakobranchidae</taxon>
        <taxon>Elysia</taxon>
    </lineage>
</organism>
<keyword evidence="2" id="KW-1133">Transmembrane helix</keyword>
<name>A0AAE0YS32_9GAST</name>
<feature type="transmembrane region" description="Helical" evidence="2">
    <location>
        <begin position="86"/>
        <end position="111"/>
    </location>
</feature>
<evidence type="ECO:0000256" key="1">
    <source>
        <dbReference type="SAM" id="MobiDB-lite"/>
    </source>
</evidence>
<keyword evidence="2" id="KW-0472">Membrane</keyword>
<keyword evidence="2" id="KW-0812">Transmembrane</keyword>
<evidence type="ECO:0000313" key="3">
    <source>
        <dbReference type="EMBL" id="KAK3755816.1"/>
    </source>
</evidence>
<feature type="compositionally biased region" description="Low complexity" evidence="1">
    <location>
        <begin position="121"/>
        <end position="143"/>
    </location>
</feature>
<proteinExistence type="predicted"/>
<sequence>MVSRTWSSGLRRPLSSCVDVLSRFWLRVALLGWLATTSSLAELCLYKRSYYDDYSESYSKELATTSCPWGCCHKYSSPCCPAPMGLIVGCVLGGVLLVTLVIIAVCCCCICRKRARRRGASSGASHAGRSTTSASGSRAFSATMSSRSGDTEMGYPGPVLFHSESSRSMDFPMSSAYEPPPSYDEVMRGETNTAYKPESS</sequence>
<evidence type="ECO:0000313" key="4">
    <source>
        <dbReference type="Proteomes" id="UP001283361"/>
    </source>
</evidence>